<evidence type="ECO:0000256" key="2">
    <source>
        <dbReference type="SAM" id="Phobius"/>
    </source>
</evidence>
<feature type="transmembrane region" description="Helical" evidence="2">
    <location>
        <begin position="66"/>
        <end position="88"/>
    </location>
</feature>
<feature type="compositionally biased region" description="Polar residues" evidence="1">
    <location>
        <begin position="497"/>
        <end position="508"/>
    </location>
</feature>
<gene>
    <name evidence="3" type="ORF">MBM_09148</name>
</gene>
<sequence length="535" mass="57785">MHLSGSLEARQQGQSGGAPGTQPTNSLQLSITSSPAASPTSSSSSLPPTATDTLDLGPGIGETNTAVLISVMAVLGAVCALTIGFILLRKMRLKHKNPKYVPTPFLKNAWQRWNPSIRPYSTGATESLEPISRNGSNQASATVHAATGAVVDRAASVRSVMTLPAYRANALTNERVLGREGERGGIDVVVEFPEAPEEEEERREEEMEALYQVRLARRRENEEREERRRLRREARERGDYVALRAMAASARAAHGASAGQTVEELRAEHERIKKERQKPVAAVAYGDLGVARHDGTRIRANSVDSEHQGLLGDAASIATTSRHHHRRERSTSSILSIDTQNSDLPSPRIPSPRIITRSRGNSNVSHQTNRRPSTSPEGRAGSSPEMINQENVPPNSPPRYENTSSAILRDENSHPPHEPPPDYQSPIRGRGELPRNDSPLPPSPIRGRGEIPSNDSALPPMSPVSPLCPDFRLSSIAISVDGDGEPQSPAGHLASENRPSSTSATQLPYLSPLPTIHVDPASPSIGSTDDVSPRR</sequence>
<dbReference type="OrthoDB" id="5376312at2759"/>
<reference evidence="3 4" key="1">
    <citation type="journal article" date="2012" name="BMC Genomics">
        <title>Sequencing the genome of Marssonina brunnea reveals fungus-poplar co-evolution.</title>
        <authorList>
            <person name="Zhu S."/>
            <person name="Cao Y.-Z."/>
            <person name="Jiang C."/>
            <person name="Tan B.-Y."/>
            <person name="Wang Z."/>
            <person name="Feng S."/>
            <person name="Zhang L."/>
            <person name="Su X.-H."/>
            <person name="Brejova B."/>
            <person name="Vinar T."/>
            <person name="Xu M."/>
            <person name="Wang M.-X."/>
            <person name="Zhang S.-G."/>
            <person name="Huang M.-R."/>
            <person name="Wu R."/>
            <person name="Zhou Y."/>
        </authorList>
    </citation>
    <scope>NUCLEOTIDE SEQUENCE [LARGE SCALE GENOMIC DNA]</scope>
    <source>
        <strain evidence="3 4">MB_m1</strain>
    </source>
</reference>
<dbReference type="GeneID" id="18765083"/>
<dbReference type="Proteomes" id="UP000006753">
    <property type="component" value="Unassembled WGS sequence"/>
</dbReference>
<feature type="region of interest" description="Disordered" evidence="1">
    <location>
        <begin position="316"/>
        <end position="535"/>
    </location>
</feature>
<feature type="compositionally biased region" description="Polar residues" evidence="1">
    <location>
        <begin position="360"/>
        <end position="376"/>
    </location>
</feature>
<evidence type="ECO:0000313" key="3">
    <source>
        <dbReference type="EMBL" id="EKD12579.1"/>
    </source>
</evidence>
<feature type="compositionally biased region" description="Basic and acidic residues" evidence="1">
    <location>
        <begin position="408"/>
        <end position="420"/>
    </location>
</feature>
<accession>K1XJJ5</accession>
<keyword evidence="2" id="KW-1133">Transmembrane helix</keyword>
<keyword evidence="2" id="KW-0812">Transmembrane</keyword>
<organism evidence="3 4">
    <name type="scientific">Marssonina brunnea f. sp. multigermtubi (strain MB_m1)</name>
    <name type="common">Marssonina leaf spot fungus</name>
    <dbReference type="NCBI Taxonomy" id="1072389"/>
    <lineage>
        <taxon>Eukaryota</taxon>
        <taxon>Fungi</taxon>
        <taxon>Dikarya</taxon>
        <taxon>Ascomycota</taxon>
        <taxon>Pezizomycotina</taxon>
        <taxon>Leotiomycetes</taxon>
        <taxon>Helotiales</taxon>
        <taxon>Drepanopezizaceae</taxon>
        <taxon>Drepanopeziza</taxon>
    </lineage>
</organism>
<dbReference type="AlphaFoldDB" id="K1XJJ5"/>
<keyword evidence="2" id="KW-0472">Membrane</keyword>
<dbReference type="HOGENOM" id="CLU_027663_1_1_1"/>
<feature type="compositionally biased region" description="Low complexity" evidence="1">
    <location>
        <begin position="30"/>
        <end position="51"/>
    </location>
</feature>
<keyword evidence="4" id="KW-1185">Reference proteome</keyword>
<name>K1XJJ5_MARBU</name>
<dbReference type="eggNOG" id="ENOG502S1SC">
    <property type="taxonomic scope" value="Eukaryota"/>
</dbReference>
<protein>
    <submittedName>
        <fullName evidence="3">Uncharacterized protein</fullName>
    </submittedName>
</protein>
<feature type="compositionally biased region" description="Polar residues" evidence="1">
    <location>
        <begin position="334"/>
        <end position="344"/>
    </location>
</feature>
<dbReference type="InParanoid" id="K1XJJ5"/>
<evidence type="ECO:0000313" key="4">
    <source>
        <dbReference type="Proteomes" id="UP000006753"/>
    </source>
</evidence>
<dbReference type="RefSeq" id="XP_007297037.1">
    <property type="nucleotide sequence ID" value="XM_007296975.1"/>
</dbReference>
<feature type="region of interest" description="Disordered" evidence="1">
    <location>
        <begin position="1"/>
        <end position="57"/>
    </location>
</feature>
<proteinExistence type="predicted"/>
<evidence type="ECO:0000256" key="1">
    <source>
        <dbReference type="SAM" id="MobiDB-lite"/>
    </source>
</evidence>
<dbReference type="EMBL" id="JH921455">
    <property type="protein sequence ID" value="EKD12579.1"/>
    <property type="molecule type" value="Genomic_DNA"/>
</dbReference>
<feature type="compositionally biased region" description="Polar residues" evidence="1">
    <location>
        <begin position="524"/>
        <end position="535"/>
    </location>
</feature>
<dbReference type="KEGG" id="mbe:MBM_09148"/>